<dbReference type="SUPFAM" id="SSF51556">
    <property type="entry name" value="Metallo-dependent hydrolases"/>
    <property type="match status" value="1"/>
</dbReference>
<dbReference type="GO" id="GO:0004038">
    <property type="term" value="F:allantoinase activity"/>
    <property type="evidence" value="ECO:0007669"/>
    <property type="project" value="TreeGrafter"/>
</dbReference>
<evidence type="ECO:0000256" key="1">
    <source>
        <dbReference type="ARBA" id="ARBA00001947"/>
    </source>
</evidence>
<keyword evidence="3" id="KW-0378">Hydrolase</keyword>
<evidence type="ECO:0000313" key="6">
    <source>
        <dbReference type="Proteomes" id="UP000662931"/>
    </source>
</evidence>
<evidence type="ECO:0000256" key="3">
    <source>
        <dbReference type="ARBA" id="ARBA00022801"/>
    </source>
</evidence>
<feature type="domain" description="Amidohydrolase-related" evidence="4">
    <location>
        <begin position="61"/>
        <end position="199"/>
    </location>
</feature>
<dbReference type="RefSeq" id="XP_038777029.1">
    <property type="nucleotide sequence ID" value="XM_038921101.1"/>
</dbReference>
<dbReference type="GO" id="GO:0046872">
    <property type="term" value="F:metal ion binding"/>
    <property type="evidence" value="ECO:0007669"/>
    <property type="project" value="UniProtKB-KW"/>
</dbReference>
<dbReference type="Pfam" id="PF01979">
    <property type="entry name" value="Amidohydro_1"/>
    <property type="match status" value="2"/>
</dbReference>
<dbReference type="GO" id="GO:0005737">
    <property type="term" value="C:cytoplasm"/>
    <property type="evidence" value="ECO:0007669"/>
    <property type="project" value="TreeGrafter"/>
</dbReference>
<reference evidence="5" key="1">
    <citation type="submission" date="2020-10" db="EMBL/GenBank/DDBJ databases">
        <authorList>
            <person name="Roach M.J.R."/>
        </authorList>
    </citation>
    <scope>NUCLEOTIDE SEQUENCE</scope>
    <source>
        <strain evidence="5">CBS 1945</strain>
    </source>
</reference>
<dbReference type="PROSITE" id="PS00482">
    <property type="entry name" value="DIHYDROOROTASE_1"/>
    <property type="match status" value="1"/>
</dbReference>
<dbReference type="PANTHER" id="PTHR43668:SF2">
    <property type="entry name" value="ALLANTOINASE"/>
    <property type="match status" value="1"/>
</dbReference>
<keyword evidence="6" id="KW-1185">Reference proteome</keyword>
<dbReference type="KEGG" id="bnn:FOA43_000775"/>
<evidence type="ECO:0000259" key="4">
    <source>
        <dbReference type="Pfam" id="PF01979"/>
    </source>
</evidence>
<dbReference type="InterPro" id="IPR011059">
    <property type="entry name" value="Metal-dep_hydrolase_composite"/>
</dbReference>
<protein>
    <recommendedName>
        <fullName evidence="4">Amidohydrolase-related domain-containing protein</fullName>
    </recommendedName>
</protein>
<dbReference type="OrthoDB" id="10258955at2759"/>
<dbReference type="GeneID" id="62194176"/>
<dbReference type="Gene3D" id="3.20.20.140">
    <property type="entry name" value="Metal-dependent hydrolases"/>
    <property type="match status" value="2"/>
</dbReference>
<sequence length="547" mass="60208">MSKALASSRVVIDDSIIPATIVFSINSGKILNIFKDRILSKEDPILQQYNVISYRNMDPYVILPGLVDSHVHLNEPGRTEWEGFATGTQSAASGGVTTVIDMPLNAVPPTTTVANFNKKIECARGQTWVDMAFWGGLVPNNLDDLIPLIQAGVRGFKGFLMDSGVDEFPMITPSDINKILETVKDQHTMIMFHAEMDSGNEPDQLGGHCDSLEVLPKRALQEYGPSLYKTITEKQAELLSKSPVLQAVEPVVGRISKMMKSPPLDPRSLSSDDVTPLDMASLTHDNLKSIDPREYDSFLASRPDSFEVTAIKNIIKCQQKNPSVPVHIVHLATQQALPIIERAKYDLKLPLTVETCFHYLTLNSEEIPDGATQFKCCPPIRSDSNRKALWNALLGGVITSVVSDHSPCTPNLKGLDKGDFFQAWGGITSVGLGMIALWTEGSQNFGISLTDIAKWCCENTAKQVGLSDRKGRIAAGLDADFAIFDPDVVYQFENNKTYFKNKLTAFNGRKVKGRVIETILRSYSIYALGKGVSEMPMGQLILEPRTD</sequence>
<keyword evidence="2" id="KW-0479">Metal-binding</keyword>
<dbReference type="InterPro" id="IPR002195">
    <property type="entry name" value="Dihydroorotase_CS"/>
</dbReference>
<name>A0A875S281_EENNA</name>
<feature type="domain" description="Amidohydrolase-related" evidence="4">
    <location>
        <begin position="327"/>
        <end position="520"/>
    </location>
</feature>
<dbReference type="AlphaFoldDB" id="A0A875S281"/>
<dbReference type="PROSITE" id="PS01137">
    <property type="entry name" value="TATD_1"/>
    <property type="match status" value="1"/>
</dbReference>
<evidence type="ECO:0000313" key="5">
    <source>
        <dbReference type="EMBL" id="QPG73464.1"/>
    </source>
</evidence>
<dbReference type="PANTHER" id="PTHR43668">
    <property type="entry name" value="ALLANTOINASE"/>
    <property type="match status" value="1"/>
</dbReference>
<comment type="cofactor">
    <cofactor evidence="1">
        <name>Zn(2+)</name>
        <dbReference type="ChEBI" id="CHEBI:29105"/>
    </cofactor>
</comment>
<proteinExistence type="predicted"/>
<dbReference type="EMBL" id="CP064812">
    <property type="protein sequence ID" value="QPG73464.1"/>
    <property type="molecule type" value="Genomic_DNA"/>
</dbReference>
<dbReference type="InterPro" id="IPR050138">
    <property type="entry name" value="DHOase/Allantoinase_Hydrolase"/>
</dbReference>
<dbReference type="InterPro" id="IPR018228">
    <property type="entry name" value="DNase_TatD-rel_CS"/>
</dbReference>
<organism evidence="5 6">
    <name type="scientific">Eeniella nana</name>
    <name type="common">Yeast</name>
    <name type="synonym">Brettanomyces nanus</name>
    <dbReference type="NCBI Taxonomy" id="13502"/>
    <lineage>
        <taxon>Eukaryota</taxon>
        <taxon>Fungi</taxon>
        <taxon>Dikarya</taxon>
        <taxon>Ascomycota</taxon>
        <taxon>Saccharomycotina</taxon>
        <taxon>Pichiomycetes</taxon>
        <taxon>Pichiales</taxon>
        <taxon>Pichiaceae</taxon>
        <taxon>Brettanomyces</taxon>
    </lineage>
</organism>
<gene>
    <name evidence="5" type="ORF">FOA43_000775</name>
</gene>
<dbReference type="InterPro" id="IPR006680">
    <property type="entry name" value="Amidohydro-rel"/>
</dbReference>
<evidence type="ECO:0000256" key="2">
    <source>
        <dbReference type="ARBA" id="ARBA00022723"/>
    </source>
</evidence>
<dbReference type="SUPFAM" id="SSF51338">
    <property type="entry name" value="Composite domain of metallo-dependent hydrolases"/>
    <property type="match status" value="1"/>
</dbReference>
<dbReference type="Proteomes" id="UP000662931">
    <property type="component" value="Chromosome 1"/>
</dbReference>
<dbReference type="InterPro" id="IPR032466">
    <property type="entry name" value="Metal_Hydrolase"/>
</dbReference>
<dbReference type="GO" id="GO:0006145">
    <property type="term" value="P:purine nucleobase catabolic process"/>
    <property type="evidence" value="ECO:0007669"/>
    <property type="project" value="TreeGrafter"/>
</dbReference>
<accession>A0A875S281</accession>